<evidence type="ECO:0000313" key="2">
    <source>
        <dbReference type="EMBL" id="RVU16123.1"/>
    </source>
</evidence>
<gene>
    <name evidence="2" type="ORF">EOE48_17355</name>
</gene>
<evidence type="ECO:0000256" key="1">
    <source>
        <dbReference type="SAM" id="MobiDB-lite"/>
    </source>
</evidence>
<protein>
    <submittedName>
        <fullName evidence="2">Uncharacterized protein</fullName>
    </submittedName>
</protein>
<dbReference type="Proteomes" id="UP000286997">
    <property type="component" value="Unassembled WGS sequence"/>
</dbReference>
<proteinExistence type="predicted"/>
<accession>A0A437P1J2</accession>
<evidence type="ECO:0000313" key="3">
    <source>
        <dbReference type="Proteomes" id="UP000286997"/>
    </source>
</evidence>
<comment type="caution">
    <text evidence="2">The sequence shown here is derived from an EMBL/GenBank/DDBJ whole genome shotgun (WGS) entry which is preliminary data.</text>
</comment>
<keyword evidence="3" id="KW-1185">Reference proteome</keyword>
<feature type="region of interest" description="Disordered" evidence="1">
    <location>
        <begin position="1"/>
        <end position="23"/>
    </location>
</feature>
<name>A0A437P1J2_9HYPH</name>
<sequence length="60" mass="6591">MGAGVAHRAGGVKPRQGEFPAPSARDLMLRPKFKAGDLASYRSWLDLSRPGFVPYMLDED</sequence>
<reference evidence="2 3" key="1">
    <citation type="submission" date="2019-01" db="EMBL/GenBank/DDBJ databases">
        <authorList>
            <person name="Chen W.-M."/>
        </authorList>
    </citation>
    <scope>NUCLEOTIDE SEQUENCE [LARGE SCALE GENOMIC DNA]</scope>
    <source>
        <strain evidence="2 3">TER-1</strain>
    </source>
</reference>
<dbReference type="RefSeq" id="WP_127731407.1">
    <property type="nucleotide sequence ID" value="NZ_SACP01000017.1"/>
</dbReference>
<dbReference type="AlphaFoldDB" id="A0A437P1J2"/>
<organism evidence="2 3">
    <name type="scientific">Methylobacterium oryzihabitans</name>
    <dbReference type="NCBI Taxonomy" id="2499852"/>
    <lineage>
        <taxon>Bacteria</taxon>
        <taxon>Pseudomonadati</taxon>
        <taxon>Pseudomonadota</taxon>
        <taxon>Alphaproteobacteria</taxon>
        <taxon>Hyphomicrobiales</taxon>
        <taxon>Methylobacteriaceae</taxon>
        <taxon>Methylobacterium</taxon>
    </lineage>
</organism>
<dbReference type="EMBL" id="SACP01000017">
    <property type="protein sequence ID" value="RVU16123.1"/>
    <property type="molecule type" value="Genomic_DNA"/>
</dbReference>